<evidence type="ECO:0000313" key="2">
    <source>
        <dbReference type="Proteomes" id="UP000827872"/>
    </source>
</evidence>
<reference evidence="1" key="1">
    <citation type="submission" date="2021-08" db="EMBL/GenBank/DDBJ databases">
        <title>The first chromosome-level gecko genome reveals the dynamic sex chromosomes of Neotropical dwarf geckos (Sphaerodactylidae: Sphaerodactylus).</title>
        <authorList>
            <person name="Pinto B.J."/>
            <person name="Keating S.E."/>
            <person name="Gamble T."/>
        </authorList>
    </citation>
    <scope>NUCLEOTIDE SEQUENCE</scope>
    <source>
        <strain evidence="1">TG3544</strain>
    </source>
</reference>
<dbReference type="Proteomes" id="UP000827872">
    <property type="component" value="Linkage Group LG03"/>
</dbReference>
<proteinExistence type="predicted"/>
<organism evidence="1 2">
    <name type="scientific">Sphaerodactylus townsendi</name>
    <dbReference type="NCBI Taxonomy" id="933632"/>
    <lineage>
        <taxon>Eukaryota</taxon>
        <taxon>Metazoa</taxon>
        <taxon>Chordata</taxon>
        <taxon>Craniata</taxon>
        <taxon>Vertebrata</taxon>
        <taxon>Euteleostomi</taxon>
        <taxon>Lepidosauria</taxon>
        <taxon>Squamata</taxon>
        <taxon>Bifurcata</taxon>
        <taxon>Gekkota</taxon>
        <taxon>Sphaerodactylidae</taxon>
        <taxon>Sphaerodactylus</taxon>
    </lineage>
</organism>
<sequence length="116" mass="13430">MEGGIVRKVNSGSYPVFLCSCTIQSSFSVLLKNHYIHPVLHTFFKLFPFVCTNYNRPHCSRKYLTLSAPTYGKKPVSLWPFLHLKMIMAVYFGQVRRQRGSSSRLHDSVSPEEFQR</sequence>
<name>A0ACB8EIL8_9SAUR</name>
<evidence type="ECO:0000313" key="1">
    <source>
        <dbReference type="EMBL" id="KAH7992514.1"/>
    </source>
</evidence>
<dbReference type="EMBL" id="CM037616">
    <property type="protein sequence ID" value="KAH7992514.1"/>
    <property type="molecule type" value="Genomic_DNA"/>
</dbReference>
<accession>A0ACB8EIL8</accession>
<gene>
    <name evidence="1" type="ORF">K3G42_023564</name>
</gene>
<keyword evidence="2" id="KW-1185">Reference proteome</keyword>
<protein>
    <submittedName>
        <fullName evidence="1">Uncharacterized protein</fullName>
    </submittedName>
</protein>
<comment type="caution">
    <text evidence="1">The sequence shown here is derived from an EMBL/GenBank/DDBJ whole genome shotgun (WGS) entry which is preliminary data.</text>
</comment>